<dbReference type="EMBL" id="SOAU01000001">
    <property type="protein sequence ID" value="TDT15355.1"/>
    <property type="molecule type" value="Genomic_DNA"/>
</dbReference>
<evidence type="ECO:0000313" key="3">
    <source>
        <dbReference type="EMBL" id="TDT15355.1"/>
    </source>
</evidence>
<proteinExistence type="predicted"/>
<feature type="transmembrane region" description="Helical" evidence="2">
    <location>
        <begin position="38"/>
        <end position="58"/>
    </location>
</feature>
<keyword evidence="2" id="KW-1133">Transmembrane helix</keyword>
<dbReference type="OrthoDB" id="9844180at2"/>
<feature type="compositionally biased region" description="Basic and acidic residues" evidence="1">
    <location>
        <begin position="1"/>
        <end position="17"/>
    </location>
</feature>
<evidence type="ECO:0000256" key="2">
    <source>
        <dbReference type="SAM" id="Phobius"/>
    </source>
</evidence>
<comment type="caution">
    <text evidence="3">The sequence shown here is derived from an EMBL/GenBank/DDBJ whole genome shotgun (WGS) entry which is preliminary data.</text>
</comment>
<reference evidence="3 4" key="1">
    <citation type="submission" date="2019-03" db="EMBL/GenBank/DDBJ databases">
        <title>Sequencing the genomes of 1000 actinobacteria strains.</title>
        <authorList>
            <person name="Klenk H.-P."/>
        </authorList>
    </citation>
    <scope>NUCLEOTIDE SEQUENCE [LARGE SCALE GENOMIC DNA]</scope>
    <source>
        <strain evidence="3 4">DSM 18936</strain>
    </source>
</reference>
<dbReference type="Proteomes" id="UP000294558">
    <property type="component" value="Unassembled WGS sequence"/>
</dbReference>
<feature type="region of interest" description="Disordered" evidence="1">
    <location>
        <begin position="234"/>
        <end position="268"/>
    </location>
</feature>
<keyword evidence="2" id="KW-0812">Transmembrane</keyword>
<sequence length="290" mass="29986">MEHGPVPPHERSWRHPSEVAADETAELRAVEVPRSTRAFALATGSLGLVALGVFVLVMTPSRDGTPIAVSATTTAVVSDIDDGSAAPTVAAVRRPVADVTTAALATPIGDGDYAVVVRTTLDRSSADRVDVVLPSGRTVSGAIVDENADTALVHLSINEPGHRIAERRPHDHDVVTVLATPPVEVAFADVDQLDVADGTAVVDADGDLVGLCSRGTDGTKVLMVDDDMAAMDDDAGDEQAETTADGDGEDGDTETGDEQAGLDDVDDDVLDEVTDEFDVTVPPTTSAADD</sequence>
<feature type="region of interest" description="Disordered" evidence="1">
    <location>
        <begin position="1"/>
        <end position="20"/>
    </location>
</feature>
<evidence type="ECO:0000313" key="4">
    <source>
        <dbReference type="Proteomes" id="UP000294558"/>
    </source>
</evidence>
<gene>
    <name evidence="3" type="ORF">BDK89_0925</name>
</gene>
<keyword evidence="4" id="KW-1185">Reference proteome</keyword>
<accession>A0A4R7HWM1</accession>
<evidence type="ECO:0000256" key="1">
    <source>
        <dbReference type="SAM" id="MobiDB-lite"/>
    </source>
</evidence>
<protein>
    <submittedName>
        <fullName evidence="3">Uncharacterized protein</fullName>
    </submittedName>
</protein>
<name>A0A4R7HWM1_9ACTN</name>
<keyword evidence="2" id="KW-0472">Membrane</keyword>
<dbReference type="AlphaFoldDB" id="A0A4R7HWM1"/>
<dbReference type="RefSeq" id="WP_133867813.1">
    <property type="nucleotide sequence ID" value="NZ_SOAU01000001.1"/>
</dbReference>
<organism evidence="3 4">
    <name type="scientific">Ilumatobacter fluminis</name>
    <dbReference type="NCBI Taxonomy" id="467091"/>
    <lineage>
        <taxon>Bacteria</taxon>
        <taxon>Bacillati</taxon>
        <taxon>Actinomycetota</taxon>
        <taxon>Acidimicrobiia</taxon>
        <taxon>Acidimicrobiales</taxon>
        <taxon>Ilumatobacteraceae</taxon>
        <taxon>Ilumatobacter</taxon>
    </lineage>
</organism>